<accession>A0A238FIL9</accession>
<proteinExistence type="predicted"/>
<gene>
    <name evidence="1" type="ORF">BQ2448_7012</name>
</gene>
<evidence type="ECO:0000313" key="2">
    <source>
        <dbReference type="Proteomes" id="UP000198372"/>
    </source>
</evidence>
<keyword evidence="2" id="KW-1185">Reference proteome</keyword>
<dbReference type="AlphaFoldDB" id="A0A238FIL9"/>
<dbReference type="STRING" id="269621.A0A238FIL9"/>
<name>A0A238FIL9_9BASI</name>
<sequence>MVSRCLHSAASNLYGTNLLGAESRRLKLKCNGVSWPCRSCVKRGFKDLCPNGTLAPGGCKLKTIEERNTLRRRTDLV</sequence>
<protein>
    <submittedName>
        <fullName evidence="1">BQ2448_7012 protein</fullName>
    </submittedName>
</protein>
<dbReference type="EMBL" id="FMSP01000017">
    <property type="protein sequence ID" value="SCV73087.1"/>
    <property type="molecule type" value="Genomic_DNA"/>
</dbReference>
<evidence type="ECO:0000313" key="1">
    <source>
        <dbReference type="EMBL" id="SCV73087.1"/>
    </source>
</evidence>
<dbReference type="OrthoDB" id="424974at2759"/>
<reference evidence="2" key="1">
    <citation type="submission" date="2016-09" db="EMBL/GenBank/DDBJ databases">
        <authorList>
            <person name="Jeantristanb JTB J.-T."/>
            <person name="Ricardo R."/>
        </authorList>
    </citation>
    <scope>NUCLEOTIDE SEQUENCE [LARGE SCALE GENOMIC DNA]</scope>
</reference>
<dbReference type="Proteomes" id="UP000198372">
    <property type="component" value="Unassembled WGS sequence"/>
</dbReference>
<organism evidence="1 2">
    <name type="scientific">Microbotryum intermedium</name>
    <dbReference type="NCBI Taxonomy" id="269621"/>
    <lineage>
        <taxon>Eukaryota</taxon>
        <taxon>Fungi</taxon>
        <taxon>Dikarya</taxon>
        <taxon>Basidiomycota</taxon>
        <taxon>Pucciniomycotina</taxon>
        <taxon>Microbotryomycetes</taxon>
        <taxon>Microbotryales</taxon>
        <taxon>Microbotryaceae</taxon>
        <taxon>Microbotryum</taxon>
    </lineage>
</organism>